<name>A3VKK6_9RHOB</name>
<dbReference type="RefSeq" id="WP_008335356.1">
    <property type="nucleotide sequence ID" value="NZ_CH902578.1"/>
</dbReference>
<dbReference type="GO" id="GO:0055085">
    <property type="term" value="P:transmembrane transport"/>
    <property type="evidence" value="ECO:0007669"/>
    <property type="project" value="InterPro"/>
</dbReference>
<dbReference type="eggNOG" id="COG1638">
    <property type="taxonomic scope" value="Bacteria"/>
</dbReference>
<evidence type="ECO:0000256" key="4">
    <source>
        <dbReference type="SAM" id="SignalP"/>
    </source>
</evidence>
<organism evidence="5 6">
    <name type="scientific">Maritimibacter alkaliphilus HTCC2654</name>
    <dbReference type="NCBI Taxonomy" id="314271"/>
    <lineage>
        <taxon>Bacteria</taxon>
        <taxon>Pseudomonadati</taxon>
        <taxon>Pseudomonadota</taxon>
        <taxon>Alphaproteobacteria</taxon>
        <taxon>Rhodobacterales</taxon>
        <taxon>Roseobacteraceae</taxon>
        <taxon>Maritimibacter</taxon>
    </lineage>
</organism>
<gene>
    <name evidence="5" type="ORF">RB2654_21293</name>
</gene>
<comment type="caution">
    <text evidence="5">The sequence shown here is derived from an EMBL/GenBank/DDBJ whole genome shotgun (WGS) entry which is preliminary data.</text>
</comment>
<dbReference type="PANTHER" id="PTHR33376">
    <property type="match status" value="1"/>
</dbReference>
<dbReference type="PANTHER" id="PTHR33376:SF4">
    <property type="entry name" value="SIALIC ACID-BINDING PERIPLASMIC PROTEIN SIAP"/>
    <property type="match status" value="1"/>
</dbReference>
<sequence>MTFRLGRRALLSLAVATSVMAAVPATAQDTVELNFSAVFSANDIRAEMMNKFSEALTDEFTFNGYYGATLFAQGTELVAIQRGNLEMGNIAPQDVSNQLPAFSILTSAYLFRDADHLRTFFNSEPGEEMKAMVEDELGIKILGPTYFGTRQVGLRIDKEINRPEDMAGVKLRMPGGEAWQFLGEALGANPTPMAYAEVYTGLATGAIDGQDNPLPNVQNMKFYEVETQTVLTSHLVGYDLLVMSKEVWDGLSDEQKATVQSAADEAIAWSTEQHLAQEAELVAFFESEGMTFHTPDVDAFRAYAQDKYLNSDLSKDWPEGMLDKINGL</sequence>
<keyword evidence="6" id="KW-1185">Reference proteome</keyword>
<dbReference type="Gene3D" id="3.40.190.170">
    <property type="entry name" value="Bacterial extracellular solute-binding protein, family 7"/>
    <property type="match status" value="1"/>
</dbReference>
<dbReference type="EMBL" id="AAMT01000018">
    <property type="protein sequence ID" value="EAQ11177.1"/>
    <property type="molecule type" value="Genomic_DNA"/>
</dbReference>
<dbReference type="HOGENOM" id="CLU_036176_1_1_5"/>
<reference evidence="5 6" key="1">
    <citation type="journal article" date="2010" name="J. Bacteriol.">
        <title>Genome sequences of Pelagibaca bermudensis HTCC2601T and Maritimibacter alkaliphilus HTCC2654T, the type strains of two marine Roseobacter genera.</title>
        <authorList>
            <person name="Thrash J.C."/>
            <person name="Cho J.C."/>
            <person name="Ferriera S."/>
            <person name="Johnson J."/>
            <person name="Vergin K.L."/>
            <person name="Giovannoni S.J."/>
        </authorList>
    </citation>
    <scope>NUCLEOTIDE SEQUENCE [LARGE SCALE GENOMIC DNA]</scope>
    <source>
        <strain evidence="5 6">HTCC2654</strain>
    </source>
</reference>
<dbReference type="InterPro" id="IPR038404">
    <property type="entry name" value="TRAP_DctP_sf"/>
</dbReference>
<evidence type="ECO:0000256" key="3">
    <source>
        <dbReference type="ARBA" id="ARBA00022764"/>
    </source>
</evidence>
<dbReference type="NCBIfam" id="NF037995">
    <property type="entry name" value="TRAP_S1"/>
    <property type="match status" value="1"/>
</dbReference>
<dbReference type="OrthoDB" id="8673861at2"/>
<keyword evidence="2 4" id="KW-0732">Signal</keyword>
<comment type="subcellular location">
    <subcellularLocation>
        <location evidence="1">Periplasm</location>
    </subcellularLocation>
</comment>
<proteinExistence type="predicted"/>
<dbReference type="AlphaFoldDB" id="A3VKK6"/>
<dbReference type="PROSITE" id="PS51318">
    <property type="entry name" value="TAT"/>
    <property type="match status" value="1"/>
</dbReference>
<evidence type="ECO:0000256" key="1">
    <source>
        <dbReference type="ARBA" id="ARBA00004418"/>
    </source>
</evidence>
<dbReference type="InterPro" id="IPR018389">
    <property type="entry name" value="DctP_fam"/>
</dbReference>
<protein>
    <submittedName>
        <fullName evidence="5">C4-dicarboxylate-binding periplasmic protein</fullName>
    </submittedName>
</protein>
<evidence type="ECO:0000256" key="2">
    <source>
        <dbReference type="ARBA" id="ARBA00022729"/>
    </source>
</evidence>
<dbReference type="InterPro" id="IPR006311">
    <property type="entry name" value="TAT_signal"/>
</dbReference>
<feature type="signal peptide" evidence="4">
    <location>
        <begin position="1"/>
        <end position="21"/>
    </location>
</feature>
<accession>A3VKK6</accession>
<dbReference type="GO" id="GO:0042597">
    <property type="term" value="C:periplasmic space"/>
    <property type="evidence" value="ECO:0007669"/>
    <property type="project" value="UniProtKB-SubCell"/>
</dbReference>
<evidence type="ECO:0000313" key="5">
    <source>
        <dbReference type="EMBL" id="EAQ11177.1"/>
    </source>
</evidence>
<dbReference type="STRING" id="314271.RB2654_21293"/>
<dbReference type="Proteomes" id="UP000002931">
    <property type="component" value="Unassembled WGS sequence"/>
</dbReference>
<keyword evidence="3" id="KW-0574">Periplasm</keyword>
<feature type="chain" id="PRO_5002662068" evidence="4">
    <location>
        <begin position="22"/>
        <end position="328"/>
    </location>
</feature>
<dbReference type="Pfam" id="PF03480">
    <property type="entry name" value="DctP"/>
    <property type="match status" value="1"/>
</dbReference>
<evidence type="ECO:0000313" key="6">
    <source>
        <dbReference type="Proteomes" id="UP000002931"/>
    </source>
</evidence>